<name>A0A8J6IYX8_9FIRM</name>
<dbReference type="RefSeq" id="WP_186878169.1">
    <property type="nucleotide sequence ID" value="NZ_JACOPN010000003.1"/>
</dbReference>
<comment type="caution">
    <text evidence="1">The sequence shown here is derived from an EMBL/GenBank/DDBJ whole genome shotgun (WGS) entry which is preliminary data.</text>
</comment>
<proteinExistence type="predicted"/>
<dbReference type="Proteomes" id="UP000602260">
    <property type="component" value="Unassembled WGS sequence"/>
</dbReference>
<reference evidence="1" key="1">
    <citation type="submission" date="2020-08" db="EMBL/GenBank/DDBJ databases">
        <title>Genome public.</title>
        <authorList>
            <person name="Liu C."/>
            <person name="Sun Q."/>
        </authorList>
    </citation>
    <scope>NUCLEOTIDE SEQUENCE</scope>
    <source>
        <strain evidence="1">BX5</strain>
    </source>
</reference>
<keyword evidence="2" id="KW-1185">Reference proteome</keyword>
<gene>
    <name evidence="1" type="ORF">H8S55_05770</name>
</gene>
<protein>
    <submittedName>
        <fullName evidence="1">Uncharacterized protein</fullName>
    </submittedName>
</protein>
<dbReference type="EMBL" id="JACOPN010000003">
    <property type="protein sequence ID" value="MBC5716828.1"/>
    <property type="molecule type" value="Genomic_DNA"/>
</dbReference>
<evidence type="ECO:0000313" key="2">
    <source>
        <dbReference type="Proteomes" id="UP000602260"/>
    </source>
</evidence>
<organism evidence="1 2">
    <name type="scientific">Flintibacter faecis</name>
    <dbReference type="NCBI Taxonomy" id="2763047"/>
    <lineage>
        <taxon>Bacteria</taxon>
        <taxon>Bacillati</taxon>
        <taxon>Bacillota</taxon>
        <taxon>Clostridia</taxon>
        <taxon>Eubacteriales</taxon>
        <taxon>Flintibacter</taxon>
    </lineage>
</organism>
<evidence type="ECO:0000313" key="1">
    <source>
        <dbReference type="EMBL" id="MBC5716828.1"/>
    </source>
</evidence>
<dbReference type="AlphaFoldDB" id="A0A8J6IYX8"/>
<sequence length="59" mass="6583">MCKAMEDMRNEAAREATKAKTVSIARRMLKAGKYTYEDIADVLEISVDEVKALDESQSA</sequence>
<accession>A0A8J6IYX8</accession>